<evidence type="ECO:0000313" key="3">
    <source>
        <dbReference type="Proteomes" id="UP000672097"/>
    </source>
</evidence>
<proteinExistence type="predicted"/>
<accession>A0ABS5E0B9</accession>
<dbReference type="EMBL" id="JAGQDG010000006">
    <property type="protein sequence ID" value="MBQ0936838.1"/>
    <property type="molecule type" value="Genomic_DNA"/>
</dbReference>
<comment type="caution">
    <text evidence="2">The sequence shown here is derived from an EMBL/GenBank/DDBJ whole genome shotgun (WGS) entry which is preliminary data.</text>
</comment>
<sequence>MSAAKDQGSRDTCAAFPTNAQLEAAIRRDLGQSVVVSEEFAFYLARRSPWNGPDESMPIDPFVDGAIEVGSLPEPDRPYRLELPPGCTSSASVTPSARAGMKTSSAPRPCRAPVPPHAWGRTWGREGFGWISFEDMDSALVMGSGFVTASDLPKEKTFGLV</sequence>
<dbReference type="InterPro" id="IPR038765">
    <property type="entry name" value="Papain-like_cys_pep_sf"/>
</dbReference>
<dbReference type="Proteomes" id="UP000672097">
    <property type="component" value="Unassembled WGS sequence"/>
</dbReference>
<dbReference type="RefSeq" id="WP_210810229.1">
    <property type="nucleotide sequence ID" value="NZ_JAGQDG010000006.1"/>
</dbReference>
<evidence type="ECO:0000256" key="1">
    <source>
        <dbReference type="SAM" id="MobiDB-lite"/>
    </source>
</evidence>
<gene>
    <name evidence="2" type="ORF">KAK11_16035</name>
</gene>
<evidence type="ECO:0000313" key="2">
    <source>
        <dbReference type="EMBL" id="MBQ0936838.1"/>
    </source>
</evidence>
<dbReference type="SUPFAM" id="SSF54001">
    <property type="entry name" value="Cysteine proteinases"/>
    <property type="match status" value="1"/>
</dbReference>
<name>A0ABS5E0B9_9BURK</name>
<protein>
    <submittedName>
        <fullName evidence="2">Uncharacterized protein</fullName>
    </submittedName>
</protein>
<keyword evidence="3" id="KW-1185">Reference proteome</keyword>
<organism evidence="2 3">
    <name type="scientific">Ideonella paludis</name>
    <dbReference type="NCBI Taxonomy" id="1233411"/>
    <lineage>
        <taxon>Bacteria</taxon>
        <taxon>Pseudomonadati</taxon>
        <taxon>Pseudomonadota</taxon>
        <taxon>Betaproteobacteria</taxon>
        <taxon>Burkholderiales</taxon>
        <taxon>Sphaerotilaceae</taxon>
        <taxon>Ideonella</taxon>
    </lineage>
</organism>
<feature type="region of interest" description="Disordered" evidence="1">
    <location>
        <begin position="84"/>
        <end position="113"/>
    </location>
</feature>
<reference evidence="2 3" key="1">
    <citation type="submission" date="2021-04" db="EMBL/GenBank/DDBJ databases">
        <title>The genome sequence of type strain Ideonella paludis KCTC 32238.</title>
        <authorList>
            <person name="Liu Y."/>
        </authorList>
    </citation>
    <scope>NUCLEOTIDE SEQUENCE [LARGE SCALE GENOMIC DNA]</scope>
    <source>
        <strain evidence="2 3">KCTC 32238</strain>
    </source>
</reference>
<dbReference type="Gene3D" id="3.90.70.10">
    <property type="entry name" value="Cysteine proteinases"/>
    <property type="match status" value="1"/>
</dbReference>